<organism evidence="2 3">
    <name type="scientific">Scleroderma citrinum Foug A</name>
    <dbReference type="NCBI Taxonomy" id="1036808"/>
    <lineage>
        <taxon>Eukaryota</taxon>
        <taxon>Fungi</taxon>
        <taxon>Dikarya</taxon>
        <taxon>Basidiomycota</taxon>
        <taxon>Agaricomycotina</taxon>
        <taxon>Agaricomycetes</taxon>
        <taxon>Agaricomycetidae</taxon>
        <taxon>Boletales</taxon>
        <taxon>Sclerodermatineae</taxon>
        <taxon>Sclerodermataceae</taxon>
        <taxon>Scleroderma</taxon>
    </lineage>
</organism>
<dbReference type="SUPFAM" id="SSF53098">
    <property type="entry name" value="Ribonuclease H-like"/>
    <property type="match status" value="1"/>
</dbReference>
<dbReference type="HOGENOM" id="CLU_009123_13_0_1"/>
<reference evidence="2 3" key="1">
    <citation type="submission" date="2014-04" db="EMBL/GenBank/DDBJ databases">
        <authorList>
            <consortium name="DOE Joint Genome Institute"/>
            <person name="Kuo A."/>
            <person name="Kohler A."/>
            <person name="Nagy L.G."/>
            <person name="Floudas D."/>
            <person name="Copeland A."/>
            <person name="Barry K.W."/>
            <person name="Cichocki N."/>
            <person name="Veneault-Fourrey C."/>
            <person name="LaButti K."/>
            <person name="Lindquist E.A."/>
            <person name="Lipzen A."/>
            <person name="Lundell T."/>
            <person name="Morin E."/>
            <person name="Murat C."/>
            <person name="Sun H."/>
            <person name="Tunlid A."/>
            <person name="Henrissat B."/>
            <person name="Grigoriev I.V."/>
            <person name="Hibbett D.S."/>
            <person name="Martin F."/>
            <person name="Nordberg H.P."/>
            <person name="Cantor M.N."/>
            <person name="Hua S.X."/>
        </authorList>
    </citation>
    <scope>NUCLEOTIDE SEQUENCE [LARGE SCALE GENOMIC DNA]</scope>
    <source>
        <strain evidence="2 3">Foug A</strain>
    </source>
</reference>
<evidence type="ECO:0000259" key="1">
    <source>
        <dbReference type="Pfam" id="PF05699"/>
    </source>
</evidence>
<dbReference type="Proteomes" id="UP000053989">
    <property type="component" value="Unassembled WGS sequence"/>
</dbReference>
<dbReference type="OrthoDB" id="2678088at2759"/>
<dbReference type="PANTHER" id="PTHR23272:SF104">
    <property type="entry name" value="HAT FAMILY DIMERISATION DOMAIN CONTAINING PROTEIN, EXPRESSED"/>
    <property type="match status" value="1"/>
</dbReference>
<reference evidence="3" key="2">
    <citation type="submission" date="2015-01" db="EMBL/GenBank/DDBJ databases">
        <title>Evolutionary Origins and Diversification of the Mycorrhizal Mutualists.</title>
        <authorList>
            <consortium name="DOE Joint Genome Institute"/>
            <consortium name="Mycorrhizal Genomics Consortium"/>
            <person name="Kohler A."/>
            <person name="Kuo A."/>
            <person name="Nagy L.G."/>
            <person name="Floudas D."/>
            <person name="Copeland A."/>
            <person name="Barry K.W."/>
            <person name="Cichocki N."/>
            <person name="Veneault-Fourrey C."/>
            <person name="LaButti K."/>
            <person name="Lindquist E.A."/>
            <person name="Lipzen A."/>
            <person name="Lundell T."/>
            <person name="Morin E."/>
            <person name="Murat C."/>
            <person name="Riley R."/>
            <person name="Ohm R."/>
            <person name="Sun H."/>
            <person name="Tunlid A."/>
            <person name="Henrissat B."/>
            <person name="Grigoriev I.V."/>
            <person name="Hibbett D.S."/>
            <person name="Martin F."/>
        </authorList>
    </citation>
    <scope>NUCLEOTIDE SEQUENCE [LARGE SCALE GENOMIC DNA]</scope>
    <source>
        <strain evidence="3">Foug A</strain>
    </source>
</reference>
<feature type="non-terminal residue" evidence="2">
    <location>
        <position position="1"/>
    </location>
</feature>
<proteinExistence type="predicted"/>
<dbReference type="PANTHER" id="PTHR23272">
    <property type="entry name" value="BED FINGER-RELATED"/>
    <property type="match status" value="1"/>
</dbReference>
<protein>
    <recommendedName>
        <fullName evidence="1">HAT C-terminal dimerisation domain-containing protein</fullName>
    </recommendedName>
</protein>
<dbReference type="Pfam" id="PF05699">
    <property type="entry name" value="Dimer_Tnp_hAT"/>
    <property type="match status" value="1"/>
</dbReference>
<accession>A0A0C3D8F7</accession>
<dbReference type="InParanoid" id="A0A0C3D8F7"/>
<dbReference type="EMBL" id="KN822203">
    <property type="protein sequence ID" value="KIM52669.1"/>
    <property type="molecule type" value="Genomic_DNA"/>
</dbReference>
<name>A0A0C3D8F7_9AGAM</name>
<dbReference type="InterPro" id="IPR008906">
    <property type="entry name" value="HATC_C_dom"/>
</dbReference>
<evidence type="ECO:0000313" key="3">
    <source>
        <dbReference type="Proteomes" id="UP000053989"/>
    </source>
</evidence>
<dbReference type="AlphaFoldDB" id="A0A0C3D8F7"/>
<dbReference type="InterPro" id="IPR012337">
    <property type="entry name" value="RNaseH-like_sf"/>
</dbReference>
<keyword evidence="3" id="KW-1185">Reference proteome</keyword>
<evidence type="ECO:0000313" key="2">
    <source>
        <dbReference type="EMBL" id="KIM52669.1"/>
    </source>
</evidence>
<sequence length="126" mass="14196">PPKLSHLQSELDCYLTVDVEHVMNTLAWWYEWCSAYPCLSRMALDYLSIPATSVDIKHLFSHGHLLLSHVHSHLSPQSVHALLCLGAWSELNLVKSADVLKVGAMLDIPGHEETVLDDGWDHILFD</sequence>
<gene>
    <name evidence="2" type="ORF">SCLCIDRAFT_140620</name>
</gene>
<dbReference type="GO" id="GO:0046983">
    <property type="term" value="F:protein dimerization activity"/>
    <property type="evidence" value="ECO:0007669"/>
    <property type="project" value="InterPro"/>
</dbReference>
<feature type="domain" description="HAT C-terminal dimerisation" evidence="1">
    <location>
        <begin position="14"/>
        <end position="88"/>
    </location>
</feature>